<evidence type="ECO:0000313" key="9">
    <source>
        <dbReference type="Proteomes" id="UP000193675"/>
    </source>
</evidence>
<dbReference type="OrthoDB" id="6699594at2"/>
<evidence type="ECO:0000313" key="8">
    <source>
        <dbReference type="EMBL" id="ORL64429.1"/>
    </source>
</evidence>
<accession>A0A1X0ZX39</accession>
<dbReference type="EMBL" id="NBWC01000014">
    <property type="protein sequence ID" value="ORL64429.1"/>
    <property type="molecule type" value="Genomic_DNA"/>
</dbReference>
<reference evidence="8 9" key="1">
    <citation type="submission" date="2017-04" db="EMBL/GenBank/DDBJ databases">
        <title>Presence of VIM-2 positive Pseudomonas species in chickens and their surrounding environment.</title>
        <authorList>
            <person name="Zhang R."/>
        </authorList>
    </citation>
    <scope>NUCLEOTIDE SEQUENCE [LARGE SCALE GENOMIC DNA]</scope>
    <source>
        <strain evidence="8 9">DZ-C18</strain>
    </source>
</reference>
<proteinExistence type="inferred from homology"/>
<dbReference type="Proteomes" id="UP000193675">
    <property type="component" value="Unassembled WGS sequence"/>
</dbReference>
<organism evidence="8 9">
    <name type="scientific">Pseudomonas putida</name>
    <name type="common">Arthrobacter siderocapsulatus</name>
    <dbReference type="NCBI Taxonomy" id="303"/>
    <lineage>
        <taxon>Bacteria</taxon>
        <taxon>Pseudomonadati</taxon>
        <taxon>Pseudomonadota</taxon>
        <taxon>Gammaproteobacteria</taxon>
        <taxon>Pseudomonadales</taxon>
        <taxon>Pseudomonadaceae</taxon>
        <taxon>Pseudomonas</taxon>
    </lineage>
</organism>
<keyword evidence="6" id="KW-0694">RNA-binding</keyword>
<evidence type="ECO:0000256" key="5">
    <source>
        <dbReference type="ARBA" id="ARBA00022801"/>
    </source>
</evidence>
<dbReference type="InterPro" id="IPR038570">
    <property type="entry name" value="HicA_sf"/>
</dbReference>
<comment type="similarity">
    <text evidence="1">Belongs to the HicA mRNA interferase family.</text>
</comment>
<dbReference type="AlphaFoldDB" id="A0A1X0ZX39"/>
<evidence type="ECO:0000256" key="2">
    <source>
        <dbReference type="ARBA" id="ARBA00022649"/>
    </source>
</evidence>
<keyword evidence="7" id="KW-0346">Stress response</keyword>
<name>A0A1X0ZX39_PSEPU</name>
<gene>
    <name evidence="8" type="ORF">B7H17_12605</name>
</gene>
<evidence type="ECO:0000256" key="1">
    <source>
        <dbReference type="ARBA" id="ARBA00006620"/>
    </source>
</evidence>
<sequence>MKYSEFRRWLRAQGVTFVPAKGSHFKVYLGNRQTIFPDHGAKEISEGLRKKIIKDLGLKD</sequence>
<dbReference type="GO" id="GO:0004519">
    <property type="term" value="F:endonuclease activity"/>
    <property type="evidence" value="ECO:0007669"/>
    <property type="project" value="UniProtKB-KW"/>
</dbReference>
<evidence type="ECO:0000256" key="7">
    <source>
        <dbReference type="ARBA" id="ARBA00023016"/>
    </source>
</evidence>
<evidence type="ECO:0000256" key="6">
    <source>
        <dbReference type="ARBA" id="ARBA00022884"/>
    </source>
</evidence>
<comment type="caution">
    <text evidence="8">The sequence shown here is derived from an EMBL/GenBank/DDBJ whole genome shotgun (WGS) entry which is preliminary data.</text>
</comment>
<dbReference type="GO" id="GO:0016787">
    <property type="term" value="F:hydrolase activity"/>
    <property type="evidence" value="ECO:0007669"/>
    <property type="project" value="UniProtKB-KW"/>
</dbReference>
<protein>
    <submittedName>
        <fullName evidence="8">mRNA interferase</fullName>
    </submittedName>
</protein>
<dbReference type="SUPFAM" id="SSF54786">
    <property type="entry name" value="YcfA/nrd intein domain"/>
    <property type="match status" value="1"/>
</dbReference>
<dbReference type="RefSeq" id="WP_084856491.1">
    <property type="nucleotide sequence ID" value="NZ_NBWC01000014.1"/>
</dbReference>
<keyword evidence="2" id="KW-1277">Toxin-antitoxin system</keyword>
<dbReference type="Gene3D" id="3.30.920.30">
    <property type="entry name" value="Hypothetical protein"/>
    <property type="match status" value="1"/>
</dbReference>
<keyword evidence="3" id="KW-0540">Nuclease</keyword>
<evidence type="ECO:0000256" key="3">
    <source>
        <dbReference type="ARBA" id="ARBA00022722"/>
    </source>
</evidence>
<keyword evidence="5" id="KW-0378">Hydrolase</keyword>
<dbReference type="InterPro" id="IPR012933">
    <property type="entry name" value="HicA_mRNA_interferase"/>
</dbReference>
<evidence type="ECO:0000256" key="4">
    <source>
        <dbReference type="ARBA" id="ARBA00022759"/>
    </source>
</evidence>
<keyword evidence="4" id="KW-0255">Endonuclease</keyword>
<dbReference type="Pfam" id="PF07927">
    <property type="entry name" value="HicA_toxin"/>
    <property type="match status" value="1"/>
</dbReference>
<dbReference type="GO" id="GO:0003729">
    <property type="term" value="F:mRNA binding"/>
    <property type="evidence" value="ECO:0007669"/>
    <property type="project" value="InterPro"/>
</dbReference>